<proteinExistence type="predicted"/>
<feature type="compositionally biased region" description="Polar residues" evidence="1">
    <location>
        <begin position="1"/>
        <end position="10"/>
    </location>
</feature>
<dbReference type="EMBL" id="JAZAVK010000237">
    <property type="protein sequence ID" value="KAK7415587.1"/>
    <property type="molecule type" value="Genomic_DNA"/>
</dbReference>
<evidence type="ECO:0000313" key="2">
    <source>
        <dbReference type="EMBL" id="KAK7415587.1"/>
    </source>
</evidence>
<feature type="region of interest" description="Disordered" evidence="1">
    <location>
        <begin position="1"/>
        <end position="44"/>
    </location>
</feature>
<evidence type="ECO:0000256" key="1">
    <source>
        <dbReference type="SAM" id="MobiDB-lite"/>
    </source>
</evidence>
<dbReference type="Proteomes" id="UP001498421">
    <property type="component" value="Unassembled WGS sequence"/>
</dbReference>
<keyword evidence="3" id="KW-1185">Reference proteome</keyword>
<feature type="compositionally biased region" description="Basic and acidic residues" evidence="1">
    <location>
        <begin position="11"/>
        <end position="30"/>
    </location>
</feature>
<comment type="caution">
    <text evidence="2">The sequence shown here is derived from an EMBL/GenBank/DDBJ whole genome shotgun (WGS) entry which is preliminary data.</text>
</comment>
<organism evidence="2 3">
    <name type="scientific">Neonectria magnoliae</name>
    <dbReference type="NCBI Taxonomy" id="2732573"/>
    <lineage>
        <taxon>Eukaryota</taxon>
        <taxon>Fungi</taxon>
        <taxon>Dikarya</taxon>
        <taxon>Ascomycota</taxon>
        <taxon>Pezizomycotina</taxon>
        <taxon>Sordariomycetes</taxon>
        <taxon>Hypocreomycetidae</taxon>
        <taxon>Hypocreales</taxon>
        <taxon>Nectriaceae</taxon>
        <taxon>Neonectria</taxon>
    </lineage>
</organism>
<protein>
    <submittedName>
        <fullName evidence="2">Uncharacterized protein</fullName>
    </submittedName>
</protein>
<reference evidence="2 3" key="1">
    <citation type="journal article" date="2025" name="Microbiol. Resour. Announc.">
        <title>Draft genome sequences for Neonectria magnoliae and Neonectria punicea, canker pathogens of Liriodendron tulipifera and Acer saccharum in West Virginia.</title>
        <authorList>
            <person name="Petronek H.M."/>
            <person name="Kasson M.T."/>
            <person name="Metheny A.M."/>
            <person name="Stauder C.M."/>
            <person name="Lovett B."/>
            <person name="Lynch S.C."/>
            <person name="Garnas J.R."/>
            <person name="Kasson L.R."/>
            <person name="Stajich J.E."/>
        </authorList>
    </citation>
    <scope>NUCLEOTIDE SEQUENCE [LARGE SCALE GENOMIC DNA]</scope>
    <source>
        <strain evidence="2 3">NRRL 64651</strain>
    </source>
</reference>
<accession>A0ABR1H3E1</accession>
<name>A0ABR1H3E1_9HYPO</name>
<sequence length="64" mass="6899">MATNGSTTEVDSTHEPPKAREAEKGNRELPESESPGSTVDQIPDGGTAAWLVVFGTWSWLTRNV</sequence>
<evidence type="ECO:0000313" key="3">
    <source>
        <dbReference type="Proteomes" id="UP001498421"/>
    </source>
</evidence>
<gene>
    <name evidence="2" type="ORF">QQZ08_012303</name>
</gene>